<name>A0A8J5XU32_DIALT</name>
<evidence type="ECO:0000259" key="7">
    <source>
        <dbReference type="PROSITE" id="PS50198"/>
    </source>
</evidence>
<comment type="caution">
    <text evidence="8">The sequence shown here is derived from an EMBL/GenBank/DDBJ whole genome shotgun (WGS) entry which is preliminary data.</text>
</comment>
<dbReference type="EMBL" id="JAGTXO010000004">
    <property type="protein sequence ID" value="KAG8468422.1"/>
    <property type="molecule type" value="Genomic_DNA"/>
</dbReference>
<dbReference type="SUPFAM" id="SSF54534">
    <property type="entry name" value="FKBP-like"/>
    <property type="match status" value="1"/>
</dbReference>
<dbReference type="OMA" id="DEVQCLH"/>
<organism evidence="8 9">
    <name type="scientific">Diacronema lutheri</name>
    <name type="common">Unicellular marine alga</name>
    <name type="synonym">Monochrysis lutheri</name>
    <dbReference type="NCBI Taxonomy" id="2081491"/>
    <lineage>
        <taxon>Eukaryota</taxon>
        <taxon>Haptista</taxon>
        <taxon>Haptophyta</taxon>
        <taxon>Pavlovophyceae</taxon>
        <taxon>Pavlovales</taxon>
        <taxon>Pavlovaceae</taxon>
        <taxon>Diacronema</taxon>
    </lineage>
</organism>
<dbReference type="PANTHER" id="PTHR10657">
    <property type="entry name" value="PEPTIDYL-PROLYL CIS-TRANS ISOMERASE"/>
    <property type="match status" value="1"/>
</dbReference>
<dbReference type="EC" id="5.2.1.8" evidence="5"/>
<evidence type="ECO:0000256" key="5">
    <source>
        <dbReference type="RuleBase" id="RU363014"/>
    </source>
</evidence>
<dbReference type="PROSITE" id="PS50198">
    <property type="entry name" value="PPIC_PPIASE_2"/>
    <property type="match status" value="1"/>
</dbReference>
<protein>
    <recommendedName>
        <fullName evidence="5">Peptidyl-prolyl cis-trans isomerase</fullName>
        <ecNumber evidence="5">5.2.1.8</ecNumber>
    </recommendedName>
</protein>
<dbReference type="FunFam" id="3.10.50.40:FF:000010">
    <property type="entry name" value="Peptidyl-prolyl cis-trans isomerase Pin1"/>
    <property type="match status" value="1"/>
</dbReference>
<dbReference type="InterPro" id="IPR051370">
    <property type="entry name" value="PPIase_Pin1"/>
</dbReference>
<feature type="compositionally biased region" description="Polar residues" evidence="6">
    <location>
        <begin position="16"/>
        <end position="30"/>
    </location>
</feature>
<evidence type="ECO:0000256" key="6">
    <source>
        <dbReference type="SAM" id="MobiDB-lite"/>
    </source>
</evidence>
<dbReference type="PROSITE" id="PS01096">
    <property type="entry name" value="PPIC_PPIASE_1"/>
    <property type="match status" value="1"/>
</dbReference>
<gene>
    <name evidence="8" type="ORF">KFE25_013505</name>
</gene>
<dbReference type="InterPro" id="IPR023058">
    <property type="entry name" value="PPIase_PpiC_CS"/>
</dbReference>
<dbReference type="InterPro" id="IPR000297">
    <property type="entry name" value="PPIase_PpiC"/>
</dbReference>
<evidence type="ECO:0000313" key="9">
    <source>
        <dbReference type="Proteomes" id="UP000751190"/>
    </source>
</evidence>
<keyword evidence="2 4" id="KW-0697">Rotamase</keyword>
<evidence type="ECO:0000256" key="3">
    <source>
        <dbReference type="ARBA" id="ARBA00023235"/>
    </source>
</evidence>
<evidence type="ECO:0000256" key="1">
    <source>
        <dbReference type="ARBA" id="ARBA00000971"/>
    </source>
</evidence>
<dbReference type="Proteomes" id="UP000751190">
    <property type="component" value="Unassembled WGS sequence"/>
</dbReference>
<accession>A0A8J5XU32</accession>
<evidence type="ECO:0000256" key="4">
    <source>
        <dbReference type="PROSITE-ProRule" id="PRU00278"/>
    </source>
</evidence>
<feature type="domain" description="PpiC" evidence="7">
    <location>
        <begin position="1"/>
        <end position="114"/>
    </location>
</feature>
<dbReference type="Pfam" id="PF00639">
    <property type="entry name" value="Rotamase"/>
    <property type="match status" value="1"/>
</dbReference>
<dbReference type="PANTHER" id="PTHR10657:SF4">
    <property type="entry name" value="PEPTIDYL-PROLYL CIS-TRANS ISOMERASE-RELATED"/>
    <property type="match status" value="1"/>
</dbReference>
<dbReference type="AlphaFoldDB" id="A0A8J5XU32"/>
<keyword evidence="3 4" id="KW-0413">Isomerase</keyword>
<dbReference type="InterPro" id="IPR046357">
    <property type="entry name" value="PPIase_dom_sf"/>
</dbReference>
<dbReference type="GO" id="GO:0005634">
    <property type="term" value="C:nucleus"/>
    <property type="evidence" value="ECO:0007669"/>
    <property type="project" value="TreeGrafter"/>
</dbReference>
<dbReference type="OrthoDB" id="2530521at2759"/>
<reference evidence="8" key="1">
    <citation type="submission" date="2021-05" db="EMBL/GenBank/DDBJ databases">
        <title>The genome of the haptophyte Pavlova lutheri (Diacronema luteri, Pavlovales) - a model for lipid biosynthesis in eukaryotic algae.</title>
        <authorList>
            <person name="Hulatt C.J."/>
            <person name="Posewitz M.C."/>
        </authorList>
    </citation>
    <scope>NUCLEOTIDE SEQUENCE</scope>
    <source>
        <strain evidence="8">NIVA-4/92</strain>
    </source>
</reference>
<feature type="region of interest" description="Disordered" evidence="6">
    <location>
        <begin position="1"/>
        <end position="30"/>
    </location>
</feature>
<evidence type="ECO:0000313" key="8">
    <source>
        <dbReference type="EMBL" id="KAG8468422.1"/>
    </source>
</evidence>
<comment type="catalytic activity">
    <reaction evidence="1 5">
        <text>[protein]-peptidylproline (omega=180) = [protein]-peptidylproline (omega=0)</text>
        <dbReference type="Rhea" id="RHEA:16237"/>
        <dbReference type="Rhea" id="RHEA-COMP:10747"/>
        <dbReference type="Rhea" id="RHEA-COMP:10748"/>
        <dbReference type="ChEBI" id="CHEBI:83833"/>
        <dbReference type="ChEBI" id="CHEBI:83834"/>
        <dbReference type="EC" id="5.2.1.8"/>
    </reaction>
</comment>
<sequence>MSAVQASHLLIKHSGSRNPQSRRTGESTAGVSKAAAVAELEQWLAKIKGGEVSFADAARQRSDCSSYKNGGDLGPFGPGEMQKPFEDATYALQVGEVSGTVETDSGVHLIMRTA</sequence>
<dbReference type="GO" id="GO:0005829">
    <property type="term" value="C:cytosol"/>
    <property type="evidence" value="ECO:0007669"/>
    <property type="project" value="TreeGrafter"/>
</dbReference>
<keyword evidence="9" id="KW-1185">Reference proteome</keyword>
<proteinExistence type="predicted"/>
<dbReference type="GO" id="GO:0003755">
    <property type="term" value="F:peptidyl-prolyl cis-trans isomerase activity"/>
    <property type="evidence" value="ECO:0007669"/>
    <property type="project" value="UniProtKB-UniRule"/>
</dbReference>
<dbReference type="Gene3D" id="3.10.50.40">
    <property type="match status" value="1"/>
</dbReference>
<evidence type="ECO:0000256" key="2">
    <source>
        <dbReference type="ARBA" id="ARBA00023110"/>
    </source>
</evidence>